<feature type="domain" description="Peptidase S55" evidence="3">
    <location>
        <begin position="200"/>
        <end position="440"/>
    </location>
</feature>
<sequence length="460" mass="49899">MAPGILNARRGANVTGKRRFAAVFAFFLFFFLCSYFLAAFWPVKQELLVGELLDLSQSLPSFLRSRVKLELEGLSSSTREGPLAFQAGMPGQVKARLWLEGILPLRTLVLDVQPSCQVFPGGQSVGVLLHAQGVIVAGFTDVLEGERYLNPAAAVGLRKGDVILCVDGQPLQSAASLKEAVERAGREGKEVTLKVKRGKKELVVKVRPAFCQRTRSYRLGLLVQEATAGVGTLTFYEPRTRLYGALGHAVDLGGGTARPLELSEGKIVEAYIREVRKGKKGQPGEKIGILAPTSGFHGTIERNTPFGIFGRLESLPSHPFYPHPIPVASASQVRPGKAELLTVVEDGRLERYQVEIIRVNPFGGSSGKDMVVKITDPRLLNATGGIVQGMSGSPLIQDGHLVGAITHVLVSHPERGYAVLAERMLKECGLLPASASFWGKKFLSGWEDKFSPRRIIWKGA</sequence>
<dbReference type="InterPro" id="IPR001478">
    <property type="entry name" value="PDZ"/>
</dbReference>
<comment type="caution">
    <text evidence="4">The sequence shown here is derived from an EMBL/GenBank/DDBJ whole genome shotgun (WGS) entry which is preliminary data.</text>
</comment>
<gene>
    <name evidence="4" type="primary">spoIVB</name>
    <name evidence="4" type="ORF">DXX99_03930</name>
</gene>
<dbReference type="PROSITE" id="PS51494">
    <property type="entry name" value="SPOIVB"/>
    <property type="match status" value="1"/>
</dbReference>
<keyword evidence="5" id="KW-1185">Reference proteome</keyword>
<dbReference type="PROSITE" id="PS50106">
    <property type="entry name" value="PDZ"/>
    <property type="match status" value="1"/>
</dbReference>
<keyword evidence="4" id="KW-0378">Hydrolase</keyword>
<dbReference type="GO" id="GO:0016787">
    <property type="term" value="F:hydrolase activity"/>
    <property type="evidence" value="ECO:0007669"/>
    <property type="project" value="UniProtKB-KW"/>
</dbReference>
<protein>
    <submittedName>
        <fullName evidence="4">SpoIVB peptidase</fullName>
        <ecNumber evidence="4">3.4.21.116</ecNumber>
    </submittedName>
</protein>
<dbReference type="OrthoDB" id="9765242at2"/>
<evidence type="ECO:0000313" key="4">
    <source>
        <dbReference type="EMBL" id="RDV83991.1"/>
    </source>
</evidence>
<dbReference type="InterPro" id="IPR014219">
    <property type="entry name" value="SpoIVB"/>
</dbReference>
<feature type="domain" description="PDZ" evidence="2">
    <location>
        <begin position="122"/>
        <end position="199"/>
    </location>
</feature>
<accession>A0A3D8P5P9</accession>
<proteinExistence type="predicted"/>
<evidence type="ECO:0000259" key="3">
    <source>
        <dbReference type="PROSITE" id="PS51494"/>
    </source>
</evidence>
<evidence type="ECO:0000313" key="5">
    <source>
        <dbReference type="Proteomes" id="UP000256329"/>
    </source>
</evidence>
<keyword evidence="1" id="KW-0812">Transmembrane</keyword>
<feature type="transmembrane region" description="Helical" evidence="1">
    <location>
        <begin position="20"/>
        <end position="41"/>
    </location>
</feature>
<dbReference type="Gene3D" id="2.30.42.10">
    <property type="match status" value="1"/>
</dbReference>
<reference evidence="4 5" key="1">
    <citation type="submission" date="2018-08" db="EMBL/GenBank/DDBJ databases">
        <title>Form III RuBisCO-mediated autotrophy in Thermodesulfobium bacteria.</title>
        <authorList>
            <person name="Toshchakov S.V."/>
            <person name="Kublanov I.V."/>
            <person name="Frolov E."/>
            <person name="Bonch-Osmolovskaya E.A."/>
            <person name="Tourova T.P."/>
            <person name="Chernych N.A."/>
            <person name="Lebedinsky A.V."/>
        </authorList>
    </citation>
    <scope>NUCLEOTIDE SEQUENCE [LARGE SCALE GENOMIC DNA]</scope>
    <source>
        <strain evidence="4 5">SR</strain>
    </source>
</reference>
<organism evidence="4 5">
    <name type="scientific">Ammonifex thiophilus</name>
    <dbReference type="NCBI Taxonomy" id="444093"/>
    <lineage>
        <taxon>Bacteria</taxon>
        <taxon>Bacillati</taxon>
        <taxon>Bacillota</taxon>
        <taxon>Clostridia</taxon>
        <taxon>Thermoanaerobacterales</taxon>
        <taxon>Thermoanaerobacteraceae</taxon>
        <taxon>Ammonifex</taxon>
    </lineage>
</organism>
<dbReference type="EC" id="3.4.21.116" evidence="4"/>
<keyword evidence="1" id="KW-0472">Membrane</keyword>
<evidence type="ECO:0000259" key="2">
    <source>
        <dbReference type="PROSITE" id="PS50106"/>
    </source>
</evidence>
<dbReference type="AlphaFoldDB" id="A0A3D8P5P9"/>
<keyword evidence="1" id="KW-1133">Transmembrane helix</keyword>
<name>A0A3D8P5P9_9THEO</name>
<dbReference type="Pfam" id="PF13180">
    <property type="entry name" value="PDZ_2"/>
    <property type="match status" value="1"/>
</dbReference>
<dbReference type="Pfam" id="PF05580">
    <property type="entry name" value="Peptidase_S55"/>
    <property type="match status" value="1"/>
</dbReference>
<dbReference type="EMBL" id="QSLN01000003">
    <property type="protein sequence ID" value="RDV83991.1"/>
    <property type="molecule type" value="Genomic_DNA"/>
</dbReference>
<dbReference type="SUPFAM" id="SSF50156">
    <property type="entry name" value="PDZ domain-like"/>
    <property type="match status" value="1"/>
</dbReference>
<dbReference type="InterPro" id="IPR036034">
    <property type="entry name" value="PDZ_sf"/>
</dbReference>
<dbReference type="InterPro" id="IPR008763">
    <property type="entry name" value="Peptidase_S55"/>
</dbReference>
<dbReference type="NCBIfam" id="TIGR02860">
    <property type="entry name" value="spore_IV_B"/>
    <property type="match status" value="1"/>
</dbReference>
<dbReference type="Proteomes" id="UP000256329">
    <property type="component" value="Unassembled WGS sequence"/>
</dbReference>
<evidence type="ECO:0000256" key="1">
    <source>
        <dbReference type="SAM" id="Phobius"/>
    </source>
</evidence>
<dbReference type="SMART" id="SM00228">
    <property type="entry name" value="PDZ"/>
    <property type="match status" value="1"/>
</dbReference>